<evidence type="ECO:0000313" key="3">
    <source>
        <dbReference type="Proteomes" id="UP000749311"/>
    </source>
</evidence>
<accession>A0ABX0SJF5</accession>
<dbReference type="RefSeq" id="WP_167166139.1">
    <property type="nucleotide sequence ID" value="NZ_BAAAOO010000015.1"/>
</dbReference>
<sequence length="392" mass="41174">MSARECSWEARGTRIASVQRRCNRTRRMVGAARSRRTPRGGRYAKGKHAREGAMTSVGIIINSESGHDVRRLVSAATVVDNAEKGAMAARLMAGLGAAGVEEVLLMPVDGTVTTPMMNLLRTVRLQNPDGMLPELLWVDMPITVTALDTQVATDLMVAAGVSALCVLGGDGTQRLVVGHLGDVPFTPLSTGTNNAFPRWVEATVAGLATGRIATGQVPADMGCVREHAFAVECGDRLEHALVDVAVTRSLFTATRAVWRPDDIEEVLAVFTDPQTIGLSSIASAVASAPRGEPVAVRVAVVQPRDAECVVTAPIAPGLVMPVGVRDIELIGLGDSVRLPAGRGAISVDGERAIERPRSAAATVRLVPGPLRIDVGRVLHAGLDATSLQPVHS</sequence>
<dbReference type="InterPro" id="IPR016064">
    <property type="entry name" value="NAD/diacylglycerol_kinase_sf"/>
</dbReference>
<reference evidence="2 3" key="1">
    <citation type="submission" date="2020-02" db="EMBL/GenBank/DDBJ databases">
        <title>Sequencing the genomes of 1000 actinobacteria strains.</title>
        <authorList>
            <person name="Klenk H.-P."/>
        </authorList>
    </citation>
    <scope>NUCLEOTIDE SEQUENCE [LARGE SCALE GENOMIC DNA]</scope>
    <source>
        <strain evidence="2 3">DSM 19609</strain>
    </source>
</reference>
<dbReference type="GO" id="GO:0016301">
    <property type="term" value="F:kinase activity"/>
    <property type="evidence" value="ECO:0007669"/>
    <property type="project" value="UniProtKB-KW"/>
</dbReference>
<dbReference type="PANTHER" id="PTHR40697">
    <property type="entry name" value="ACETOIN CATABOLISM PROTEIN X"/>
    <property type="match status" value="1"/>
</dbReference>
<proteinExistence type="predicted"/>
<dbReference type="EMBL" id="JAAMOZ010000001">
    <property type="protein sequence ID" value="NIH56872.1"/>
    <property type="molecule type" value="Genomic_DNA"/>
</dbReference>
<evidence type="ECO:0000256" key="1">
    <source>
        <dbReference type="SAM" id="MobiDB-lite"/>
    </source>
</evidence>
<gene>
    <name evidence="2" type="ORF">FB473_001517</name>
</gene>
<dbReference type="SUPFAM" id="SSF111331">
    <property type="entry name" value="NAD kinase/diacylglycerol kinase-like"/>
    <property type="match status" value="1"/>
</dbReference>
<organism evidence="2 3">
    <name type="scientific">Brooklawnia cerclae</name>
    <dbReference type="NCBI Taxonomy" id="349934"/>
    <lineage>
        <taxon>Bacteria</taxon>
        <taxon>Bacillati</taxon>
        <taxon>Actinomycetota</taxon>
        <taxon>Actinomycetes</taxon>
        <taxon>Propionibacteriales</taxon>
        <taxon>Propionibacteriaceae</taxon>
        <taxon>Brooklawnia</taxon>
    </lineage>
</organism>
<evidence type="ECO:0000313" key="2">
    <source>
        <dbReference type="EMBL" id="NIH56872.1"/>
    </source>
</evidence>
<keyword evidence="2" id="KW-0808">Transferase</keyword>
<comment type="caution">
    <text evidence="2">The sequence shown here is derived from an EMBL/GenBank/DDBJ whole genome shotgun (WGS) entry which is preliminary data.</text>
</comment>
<dbReference type="InterPro" id="IPR039065">
    <property type="entry name" value="AcoX-like"/>
</dbReference>
<name>A0ABX0SJF5_9ACTN</name>
<keyword evidence="3" id="KW-1185">Reference proteome</keyword>
<keyword evidence="2" id="KW-0418">Kinase</keyword>
<dbReference type="Proteomes" id="UP000749311">
    <property type="component" value="Unassembled WGS sequence"/>
</dbReference>
<feature type="region of interest" description="Disordered" evidence="1">
    <location>
        <begin position="27"/>
        <end position="48"/>
    </location>
</feature>
<dbReference type="PANTHER" id="PTHR40697:SF3">
    <property type="entry name" value="ACETOIN CATABOLISM PROTEIN X"/>
    <property type="match status" value="1"/>
</dbReference>
<protein>
    <submittedName>
        <fullName evidence="2">Polyphosphate/ATP-dependent NAD kinase</fullName>
    </submittedName>
</protein>